<evidence type="ECO:0000313" key="1">
    <source>
        <dbReference type="EMBL" id="GAA1818941.1"/>
    </source>
</evidence>
<accession>A0ABN2MC67</accession>
<comment type="caution">
    <text evidence="1">The sequence shown here is derived from an EMBL/GenBank/DDBJ whole genome shotgun (WGS) entry which is preliminary data.</text>
</comment>
<evidence type="ECO:0000313" key="2">
    <source>
        <dbReference type="Proteomes" id="UP001500218"/>
    </source>
</evidence>
<protein>
    <submittedName>
        <fullName evidence="1">Uncharacterized protein</fullName>
    </submittedName>
</protein>
<keyword evidence="2" id="KW-1185">Reference proteome</keyword>
<reference evidence="1 2" key="1">
    <citation type="journal article" date="2019" name="Int. J. Syst. Evol. Microbiol.">
        <title>The Global Catalogue of Microorganisms (GCM) 10K type strain sequencing project: providing services to taxonomists for standard genome sequencing and annotation.</title>
        <authorList>
            <consortium name="The Broad Institute Genomics Platform"/>
            <consortium name="The Broad Institute Genome Sequencing Center for Infectious Disease"/>
            <person name="Wu L."/>
            <person name="Ma J."/>
        </authorList>
    </citation>
    <scope>NUCLEOTIDE SEQUENCE [LARGE SCALE GENOMIC DNA]</scope>
    <source>
        <strain evidence="1 2">JCM 13250</strain>
    </source>
</reference>
<organism evidence="1 2">
    <name type="scientific">Luedemannella flava</name>
    <dbReference type="NCBI Taxonomy" id="349316"/>
    <lineage>
        <taxon>Bacteria</taxon>
        <taxon>Bacillati</taxon>
        <taxon>Actinomycetota</taxon>
        <taxon>Actinomycetes</taxon>
        <taxon>Micromonosporales</taxon>
        <taxon>Micromonosporaceae</taxon>
        <taxon>Luedemannella</taxon>
    </lineage>
</organism>
<gene>
    <name evidence="1" type="ORF">GCM10009682_44570</name>
</gene>
<name>A0ABN2MC67_9ACTN</name>
<sequence>MVVVVSIGVVLGVATPARAGISGRVFVSEVSGEDSAAVKWAIVSCPAARR</sequence>
<dbReference type="EMBL" id="BAAALT010000158">
    <property type="protein sequence ID" value="GAA1818941.1"/>
    <property type="molecule type" value="Genomic_DNA"/>
</dbReference>
<proteinExistence type="predicted"/>
<dbReference type="Proteomes" id="UP001500218">
    <property type="component" value="Unassembled WGS sequence"/>
</dbReference>